<evidence type="ECO:0000259" key="1">
    <source>
        <dbReference type="Pfam" id="PF01890"/>
    </source>
</evidence>
<feature type="domain" description="CobE/GbiG C-terminal" evidence="1">
    <location>
        <begin position="7"/>
        <end position="127"/>
    </location>
</feature>
<evidence type="ECO:0000313" key="3">
    <source>
        <dbReference type="Proteomes" id="UP001236369"/>
    </source>
</evidence>
<dbReference type="EC" id="3.7.1.12" evidence="2"/>
<protein>
    <submittedName>
        <fullName evidence="2">Cobalt-precorrin 5A hydrolase</fullName>
        <ecNumber evidence="2">3.7.1.12</ecNumber>
    </submittedName>
</protein>
<dbReference type="EMBL" id="JAUSVV010000002">
    <property type="protein sequence ID" value="MDQ0441492.1"/>
    <property type="molecule type" value="Genomic_DNA"/>
</dbReference>
<dbReference type="Pfam" id="PF01890">
    <property type="entry name" value="CbiG_C"/>
    <property type="match status" value="1"/>
</dbReference>
<evidence type="ECO:0000313" key="2">
    <source>
        <dbReference type="EMBL" id="MDQ0441492.1"/>
    </source>
</evidence>
<proteinExistence type="predicted"/>
<dbReference type="Gene3D" id="3.30.420.180">
    <property type="entry name" value="CobE/GbiG C-terminal domain"/>
    <property type="match status" value="1"/>
</dbReference>
<reference evidence="2 3" key="1">
    <citation type="submission" date="2023-07" db="EMBL/GenBank/DDBJ databases">
        <title>Genomic Encyclopedia of Type Strains, Phase IV (KMG-IV): sequencing the most valuable type-strain genomes for metagenomic binning, comparative biology and taxonomic classification.</title>
        <authorList>
            <person name="Goeker M."/>
        </authorList>
    </citation>
    <scope>NUCLEOTIDE SEQUENCE [LARGE SCALE GENOMIC DNA]</scope>
    <source>
        <strain evidence="2 3">DSM 19562</strain>
    </source>
</reference>
<dbReference type="GO" id="GO:0043779">
    <property type="term" value="F:cobalt-precorrin-5A acetaldehyde-lyase activity"/>
    <property type="evidence" value="ECO:0007669"/>
    <property type="project" value="UniProtKB-EC"/>
</dbReference>
<dbReference type="PANTHER" id="PTHR37477:SF1">
    <property type="entry name" value="COBALT-PRECORRIN-5A HYDROLASE"/>
    <property type="match status" value="1"/>
</dbReference>
<accession>A0ABU0HHS3</accession>
<dbReference type="SUPFAM" id="SSF159664">
    <property type="entry name" value="CobE/GbiG C-terminal domain-like"/>
    <property type="match status" value="1"/>
</dbReference>
<name>A0ABU0HHS3_9HYPH</name>
<keyword evidence="3" id="KW-1185">Reference proteome</keyword>
<keyword evidence="2" id="KW-0378">Hydrolase</keyword>
<dbReference type="InterPro" id="IPR052553">
    <property type="entry name" value="CbiG_hydrolase"/>
</dbReference>
<gene>
    <name evidence="2" type="ORF">QO016_000975</name>
</gene>
<dbReference type="InterPro" id="IPR036518">
    <property type="entry name" value="CobE/GbiG_C_sf"/>
</dbReference>
<organism evidence="2 3">
    <name type="scientific">Methylobacterium persicinum</name>
    <dbReference type="NCBI Taxonomy" id="374426"/>
    <lineage>
        <taxon>Bacteria</taxon>
        <taxon>Pseudomonadati</taxon>
        <taxon>Pseudomonadota</taxon>
        <taxon>Alphaproteobacteria</taxon>
        <taxon>Hyphomicrobiales</taxon>
        <taxon>Methylobacteriaceae</taxon>
        <taxon>Methylobacterium</taxon>
    </lineage>
</organism>
<sequence length="138" mass="13822">MSAGPSLVAGVGFRRGAGSDEIAAIISLALVEAGAERGQLAAIATAEDRAGEPAIREAAGAFGLTVEGISPEALAACDDRVPTRSARIEALRGVGSLCEAAALASAGSDGRLVLPRIARGSVTCALAFRTETRHRPVG</sequence>
<dbReference type="Proteomes" id="UP001236369">
    <property type="component" value="Unassembled WGS sequence"/>
</dbReference>
<comment type="caution">
    <text evidence="2">The sequence shown here is derived from an EMBL/GenBank/DDBJ whole genome shotgun (WGS) entry which is preliminary data.</text>
</comment>
<dbReference type="InterPro" id="IPR002750">
    <property type="entry name" value="CobE/GbiG_C"/>
</dbReference>
<dbReference type="PANTHER" id="PTHR37477">
    <property type="entry name" value="COBALT-PRECORRIN-5A HYDROLASE"/>
    <property type="match status" value="1"/>
</dbReference>